<feature type="binding site" evidence="7">
    <location>
        <position position="187"/>
    </location>
    <ligand>
        <name>beta-D-fructose 1,6-bisphosphate</name>
        <dbReference type="ChEBI" id="CHEBI:32966"/>
        <note>allosteric activator</note>
    </ligand>
</feature>
<dbReference type="InterPro" id="IPR001557">
    <property type="entry name" value="L-lactate/malate_DH"/>
</dbReference>
<dbReference type="SUPFAM" id="SSF56327">
    <property type="entry name" value="LDH C-terminal domain-like"/>
    <property type="match status" value="1"/>
</dbReference>
<evidence type="ECO:0000256" key="7">
    <source>
        <dbReference type="HAMAP-Rule" id="MF_00488"/>
    </source>
</evidence>
<feature type="binding site" evidence="7">
    <location>
        <begin position="98"/>
        <end position="99"/>
    </location>
    <ligand>
        <name>NAD(+)</name>
        <dbReference type="ChEBI" id="CHEBI:57540"/>
    </ligand>
</feature>
<feature type="binding site" evidence="7">
    <location>
        <position position="250"/>
    </location>
    <ligand>
        <name>substrate</name>
    </ligand>
</feature>
<dbReference type="PIRSF" id="PIRSF000102">
    <property type="entry name" value="Lac_mal_DH"/>
    <property type="match status" value="1"/>
</dbReference>
<feature type="active site" description="Proton acceptor" evidence="7 8">
    <location>
        <position position="194"/>
    </location>
</feature>
<comment type="function">
    <text evidence="7">Catalyzes the conversion of lactate to pyruvate.</text>
</comment>
<comment type="catalytic activity">
    <reaction evidence="6 7">
        <text>(S)-lactate + NAD(+) = pyruvate + NADH + H(+)</text>
        <dbReference type="Rhea" id="RHEA:23444"/>
        <dbReference type="ChEBI" id="CHEBI:15361"/>
        <dbReference type="ChEBI" id="CHEBI:15378"/>
        <dbReference type="ChEBI" id="CHEBI:16651"/>
        <dbReference type="ChEBI" id="CHEBI:57540"/>
        <dbReference type="ChEBI" id="CHEBI:57945"/>
        <dbReference type="EC" id="1.1.1.27"/>
    </reaction>
</comment>
<gene>
    <name evidence="7" type="primary">ldh</name>
    <name evidence="13" type="ORF">BKH13_02890</name>
    <name evidence="14" type="ORF">OFA60_11015</name>
</gene>
<comment type="caution">
    <text evidence="7">Lacks conserved residue(s) required for the propagation of feature annotation.</text>
</comment>
<comment type="subcellular location">
    <subcellularLocation>
        <location evidence="7">Cytoplasm</location>
    </subcellularLocation>
</comment>
<dbReference type="OrthoDB" id="9802969at2"/>
<feature type="binding site" evidence="7">
    <location>
        <position position="172"/>
    </location>
    <ligand>
        <name>beta-D-fructose 1,6-bisphosphate</name>
        <dbReference type="ChEBI" id="CHEBI:32966"/>
        <note>allosteric activator</note>
    </ligand>
</feature>
<dbReference type="RefSeq" id="WP_075407584.1">
    <property type="nucleotide sequence ID" value="NZ_CP113787.1"/>
</dbReference>
<dbReference type="InterPro" id="IPR036291">
    <property type="entry name" value="NAD(P)-bd_dom_sf"/>
</dbReference>
<keyword evidence="7" id="KW-0021">Allosteric enzyme</keyword>
<dbReference type="EMBL" id="MSKX01000008">
    <property type="protein sequence ID" value="OLO85349.1"/>
    <property type="molecule type" value="Genomic_DNA"/>
</dbReference>
<evidence type="ECO:0000256" key="5">
    <source>
        <dbReference type="ARBA" id="ARBA00023027"/>
    </source>
</evidence>
<keyword evidence="5 7" id="KW-0520">NAD</keyword>
<feature type="binding site" evidence="7">
    <location>
        <begin position="139"/>
        <end position="142"/>
    </location>
    <ligand>
        <name>substrate</name>
    </ligand>
</feature>
<evidence type="ECO:0000313" key="14">
    <source>
        <dbReference type="EMBL" id="WAL42567.1"/>
    </source>
</evidence>
<dbReference type="GO" id="GO:0005737">
    <property type="term" value="C:cytoplasm"/>
    <property type="evidence" value="ECO:0007669"/>
    <property type="project" value="UniProtKB-SubCell"/>
</dbReference>
<evidence type="ECO:0000256" key="3">
    <source>
        <dbReference type="ARBA" id="ARBA00012967"/>
    </source>
</evidence>
<dbReference type="InterPro" id="IPR018177">
    <property type="entry name" value="L-lactate_DH_AS"/>
</dbReference>
<comment type="subunit">
    <text evidence="7">Homotetramer.</text>
</comment>
<protein>
    <recommendedName>
        <fullName evidence="3 7">L-lactate dehydrogenase</fullName>
        <shortName evidence="7">L-LDH</shortName>
        <ecNumber evidence="3 7">1.1.1.27</ecNumber>
    </recommendedName>
</protein>
<dbReference type="HAMAP" id="MF_00488">
    <property type="entry name" value="Lactate_dehydrog"/>
    <property type="match status" value="1"/>
</dbReference>
<evidence type="ECO:0000313" key="13">
    <source>
        <dbReference type="EMBL" id="OLO85349.1"/>
    </source>
</evidence>
<feature type="binding site" evidence="7">
    <location>
        <position position="162"/>
    </location>
    <ligand>
        <name>NAD(+)</name>
        <dbReference type="ChEBI" id="CHEBI:57540"/>
    </ligand>
</feature>
<feature type="domain" description="Lactate/malate dehydrogenase N-terminal" evidence="11">
    <location>
        <begin position="23"/>
        <end position="161"/>
    </location>
</feature>
<dbReference type="PRINTS" id="PR00086">
    <property type="entry name" value="LLDHDRGNASE"/>
</dbReference>
<dbReference type="Pfam" id="PF02866">
    <property type="entry name" value="Ldh_1_C"/>
    <property type="match status" value="1"/>
</dbReference>
<comment type="activity regulation">
    <text evidence="7">Allosterically activated by fructose 1,6-bisphosphate (FBP).</text>
</comment>
<organism evidence="14 16">
    <name type="scientific">Actinomyces naeslundii</name>
    <dbReference type="NCBI Taxonomy" id="1655"/>
    <lineage>
        <taxon>Bacteria</taxon>
        <taxon>Bacillati</taxon>
        <taxon>Actinomycetota</taxon>
        <taxon>Actinomycetes</taxon>
        <taxon>Actinomycetales</taxon>
        <taxon>Actinomycetaceae</taxon>
        <taxon>Actinomyces</taxon>
    </lineage>
</organism>
<keyword evidence="7" id="KW-0963">Cytoplasm</keyword>
<accession>A0A1Q8XLF0</accession>
<evidence type="ECO:0000256" key="9">
    <source>
        <dbReference type="PIRSR" id="PIRSR000102-3"/>
    </source>
</evidence>
<dbReference type="GO" id="GO:0004459">
    <property type="term" value="F:L-lactate dehydrogenase (NAD+) activity"/>
    <property type="evidence" value="ECO:0007669"/>
    <property type="project" value="UniProtKB-UniRule"/>
</dbReference>
<feature type="binding site" evidence="7">
    <location>
        <begin position="167"/>
        <end position="170"/>
    </location>
    <ligand>
        <name>substrate</name>
    </ligand>
</feature>
<feature type="compositionally biased region" description="Polar residues" evidence="10">
    <location>
        <begin position="1"/>
        <end position="19"/>
    </location>
</feature>
<feature type="binding site" evidence="7">
    <location>
        <position position="101"/>
    </location>
    <ligand>
        <name>substrate</name>
    </ligand>
</feature>
<sequence length="333" mass="35183">MSDHITTTAEGSYPTNRSGRPSKVAVIGAGAVGSTLAYACVTKGVAREVVLQDIVKEKVEAEALDIAQGIQFTSAGSVAGSDDPEICRDADVIAITAGAKQKPGQSRLELAGATVGIMEKILPKLVEVAPNAIFVLVANPVDVVTYCAKKITGLPENQVFGSGTVLDTARMRYLISLETGTAVQNIHGYIAGEHGDSEVPLWSSTEIGGVPITQWGTTLDGGVFDEAKRERIAHDVVRSAYRIIEGKGATNYAVGLAVQRIIGAVLNDEQRVLTISPLLDNWHGISDVCMAVPTIVGREGAGRRLELPLTADEEERLTASADHLREVARGLGY</sequence>
<dbReference type="PANTHER" id="PTHR43128:SF16">
    <property type="entry name" value="L-LACTATE DEHYDROGENASE"/>
    <property type="match status" value="1"/>
</dbReference>
<evidence type="ECO:0000256" key="2">
    <source>
        <dbReference type="ARBA" id="ARBA00006054"/>
    </source>
</evidence>
<comment type="similarity">
    <text evidence="2 7">Belongs to the LDH/MDH superfamily. LDH family.</text>
</comment>
<evidence type="ECO:0000256" key="8">
    <source>
        <dbReference type="PIRSR" id="PIRSR000102-1"/>
    </source>
</evidence>
<evidence type="ECO:0000313" key="15">
    <source>
        <dbReference type="Proteomes" id="UP000186781"/>
    </source>
</evidence>
<feature type="domain" description="Lactate/malate dehydrogenase C-terminal" evidence="12">
    <location>
        <begin position="164"/>
        <end position="326"/>
    </location>
</feature>
<dbReference type="Gene3D" id="3.40.50.720">
    <property type="entry name" value="NAD(P)-binding Rossmann-like Domain"/>
    <property type="match status" value="1"/>
</dbReference>
<keyword evidence="15" id="KW-1185">Reference proteome</keyword>
<name>A0A1Q8XLF0_ACTNA</name>
<dbReference type="EC" id="1.1.1.27" evidence="3 7"/>
<feature type="region of interest" description="Disordered" evidence="10">
    <location>
        <begin position="1"/>
        <end position="20"/>
    </location>
</feature>
<dbReference type="SUPFAM" id="SSF51735">
    <property type="entry name" value="NAD(P)-binding Rossmann-fold domains"/>
    <property type="match status" value="1"/>
</dbReference>
<evidence type="ECO:0000256" key="10">
    <source>
        <dbReference type="SAM" id="MobiDB-lite"/>
    </source>
</evidence>
<dbReference type="PANTHER" id="PTHR43128">
    <property type="entry name" value="L-2-HYDROXYCARBOXYLATE DEHYDROGENASE (NAD(P)(+))"/>
    <property type="match status" value="1"/>
</dbReference>
<keyword evidence="7" id="KW-0597">Phosphoprotein</keyword>
<feature type="binding site" evidence="7 9">
    <location>
        <position position="53"/>
    </location>
    <ligand>
        <name>NAD(+)</name>
        <dbReference type="ChEBI" id="CHEBI:57540"/>
    </ligand>
</feature>
<proteinExistence type="inferred from homology"/>
<dbReference type="Proteomes" id="UP001163127">
    <property type="component" value="Chromosome"/>
</dbReference>
<evidence type="ECO:0000256" key="6">
    <source>
        <dbReference type="ARBA" id="ARBA00049258"/>
    </source>
</evidence>
<dbReference type="InterPro" id="IPR022383">
    <property type="entry name" value="Lactate/malate_DH_C"/>
</dbReference>
<dbReference type="EMBL" id="CP113787">
    <property type="protein sequence ID" value="WAL42567.1"/>
    <property type="molecule type" value="Genomic_DNA"/>
</dbReference>
<reference evidence="13 15" key="1">
    <citation type="submission" date="2016-12" db="EMBL/GenBank/DDBJ databases">
        <title>Genomic comparison of strains in the 'Actinomyces naeslundii' group.</title>
        <authorList>
            <person name="Mughal S.R."/>
            <person name="Do T."/>
            <person name="Gilbert S.C."/>
            <person name="Witherden E.A."/>
            <person name="Didelot X."/>
            <person name="Beighton D."/>
        </authorList>
    </citation>
    <scope>NUCLEOTIDE SEQUENCE [LARGE SCALE GENOMIC DNA]</scope>
    <source>
        <strain evidence="13 15">WE6B-3</strain>
    </source>
</reference>
<evidence type="ECO:0000256" key="4">
    <source>
        <dbReference type="ARBA" id="ARBA00023002"/>
    </source>
</evidence>
<evidence type="ECO:0000259" key="11">
    <source>
        <dbReference type="Pfam" id="PF00056"/>
    </source>
</evidence>
<dbReference type="GO" id="GO:0006096">
    <property type="term" value="P:glycolytic process"/>
    <property type="evidence" value="ECO:0007669"/>
    <property type="project" value="UniProtKB-UniRule"/>
</dbReference>
<dbReference type="Gene3D" id="3.90.110.10">
    <property type="entry name" value="Lactate dehydrogenase/glycoside hydrolase, family 4, C-terminal"/>
    <property type="match status" value="1"/>
</dbReference>
<dbReference type="Pfam" id="PF00056">
    <property type="entry name" value="Ldh_1_N"/>
    <property type="match status" value="1"/>
</dbReference>
<dbReference type="InterPro" id="IPR001236">
    <property type="entry name" value="Lactate/malate_DH_N"/>
</dbReference>
<dbReference type="Proteomes" id="UP000186781">
    <property type="component" value="Unassembled WGS sequence"/>
</dbReference>
<feature type="binding site" evidence="7 9">
    <location>
        <begin position="137"/>
        <end position="139"/>
    </location>
    <ligand>
        <name>NAD(+)</name>
        <dbReference type="ChEBI" id="CHEBI:57540"/>
    </ligand>
</feature>
<dbReference type="InterPro" id="IPR011304">
    <property type="entry name" value="L-lactate_DH"/>
</dbReference>
<dbReference type="PROSITE" id="PS00064">
    <property type="entry name" value="L_LDH"/>
    <property type="match status" value="1"/>
</dbReference>
<feature type="binding site" evidence="7">
    <location>
        <position position="58"/>
    </location>
    <ligand>
        <name>NAD(+)</name>
        <dbReference type="ChEBI" id="CHEBI:57540"/>
    </ligand>
</feature>
<feature type="binding site" evidence="7">
    <location>
        <position position="32"/>
    </location>
    <ligand>
        <name>NAD(+)</name>
        <dbReference type="ChEBI" id="CHEBI:57540"/>
    </ligand>
</feature>
<feature type="binding site" evidence="9">
    <location>
        <begin position="28"/>
        <end position="33"/>
    </location>
    <ligand>
        <name>NAD(+)</name>
        <dbReference type="ChEBI" id="CHEBI:57540"/>
    </ligand>
</feature>
<feature type="modified residue" description="Phosphotyrosine" evidence="7">
    <location>
        <position position="241"/>
    </location>
</feature>
<evidence type="ECO:0000256" key="1">
    <source>
        <dbReference type="ARBA" id="ARBA00004843"/>
    </source>
</evidence>
<evidence type="ECO:0000313" key="16">
    <source>
        <dbReference type="Proteomes" id="UP001163127"/>
    </source>
</evidence>
<evidence type="ECO:0000259" key="12">
    <source>
        <dbReference type="Pfam" id="PF02866"/>
    </source>
</evidence>
<dbReference type="NCBIfam" id="TIGR01771">
    <property type="entry name" value="L-LDH-NAD"/>
    <property type="match status" value="1"/>
</dbReference>
<reference evidence="14" key="2">
    <citation type="submission" date="2022-11" db="EMBL/GenBank/DDBJ databases">
        <title>Dental biofilm bacteria. Genome sequencing and assembly.</title>
        <authorList>
            <person name="Robertsson C."/>
        </authorList>
    </citation>
    <scope>NUCLEOTIDE SEQUENCE</scope>
    <source>
        <strain evidence="14">CW</strain>
    </source>
</reference>
<dbReference type="InterPro" id="IPR015955">
    <property type="entry name" value="Lactate_DH/Glyco_Ohase_4_C"/>
</dbReference>
<comment type="pathway">
    <text evidence="1 7">Fermentation; pyruvate fermentation to lactate; (S)-lactate from pyruvate: step 1/1.</text>
</comment>
<dbReference type="AlphaFoldDB" id="A0A1Q8XLF0"/>
<keyword evidence="4 7" id="KW-0560">Oxidoreductase</keyword>
<dbReference type="GO" id="GO:0006089">
    <property type="term" value="P:lactate metabolic process"/>
    <property type="evidence" value="ECO:0007669"/>
    <property type="project" value="TreeGrafter"/>
</dbReference>
<feature type="binding site" evidence="7">
    <location>
        <position position="107"/>
    </location>
    <ligand>
        <name>substrate</name>
    </ligand>
</feature>